<evidence type="ECO:0000256" key="4">
    <source>
        <dbReference type="ARBA" id="ARBA00023004"/>
    </source>
</evidence>
<comment type="pathway">
    <text evidence="8">Isoprenoid biosynthesis; isopentenyl diphosphate biosynthesis via DXP pathway; isopentenyl diphosphate from 1-deoxy-D-xylulose 5-phosphate: step 5/6.</text>
</comment>
<dbReference type="Gene3D" id="3.20.20.20">
    <property type="entry name" value="Dihydropteroate synthase-like"/>
    <property type="match status" value="1"/>
</dbReference>
<feature type="binding site" evidence="8">
    <location>
        <position position="518"/>
    </location>
    <ligand>
        <name>[4Fe-4S] cluster</name>
        <dbReference type="ChEBI" id="CHEBI:49883"/>
    </ligand>
</feature>
<feature type="binding site" evidence="8">
    <location>
        <position position="557"/>
    </location>
    <ligand>
        <name>[4Fe-4S] cluster</name>
        <dbReference type="ChEBI" id="CHEBI:49883"/>
    </ligand>
</feature>
<dbReference type="InterPro" id="IPR011005">
    <property type="entry name" value="Dihydropteroate_synth-like_sf"/>
</dbReference>
<dbReference type="GO" id="GO:0051539">
    <property type="term" value="F:4 iron, 4 sulfur cluster binding"/>
    <property type="evidence" value="ECO:0007669"/>
    <property type="project" value="UniProtKB-UniRule"/>
</dbReference>
<gene>
    <name evidence="8" type="primary">ispG</name>
    <name evidence="11" type="ordered locus">CTO_0061</name>
</gene>
<dbReference type="EC" id="1.17.7.3" evidence="8"/>
<dbReference type="InterPro" id="IPR004588">
    <property type="entry name" value="IspG_bac-typ"/>
</dbReference>
<evidence type="ECO:0000256" key="5">
    <source>
        <dbReference type="ARBA" id="ARBA00023014"/>
    </source>
</evidence>
<dbReference type="GO" id="GO:0005506">
    <property type="term" value="F:iron ion binding"/>
    <property type="evidence" value="ECO:0007669"/>
    <property type="project" value="InterPro"/>
</dbReference>
<name>G4NP12_CHLT4</name>
<dbReference type="PATRIC" id="fig|580047.4.peg.66"/>
<feature type="domain" description="IspG C-terminal" evidence="10">
    <location>
        <begin position="511"/>
        <end position="600"/>
    </location>
</feature>
<dbReference type="PANTHER" id="PTHR30454:SF0">
    <property type="entry name" value="4-HYDROXY-3-METHYLBUT-2-EN-1-YL DIPHOSPHATE SYNTHASE (FERREDOXIN), CHLOROPLASTIC"/>
    <property type="match status" value="1"/>
</dbReference>
<organism evidence="11 12">
    <name type="scientific">Chlamydia trachomatis serovar A (strain A2497)</name>
    <dbReference type="NCBI Taxonomy" id="580047"/>
    <lineage>
        <taxon>Bacteria</taxon>
        <taxon>Pseudomonadati</taxon>
        <taxon>Chlamydiota</taxon>
        <taxon>Chlamydiia</taxon>
        <taxon>Chlamydiales</taxon>
        <taxon>Chlamydiaceae</taxon>
        <taxon>Chlamydia/Chlamydophila group</taxon>
        <taxon>Chlamydia</taxon>
    </lineage>
</organism>
<evidence type="ECO:0000313" key="12">
    <source>
        <dbReference type="Proteomes" id="UP000009287"/>
    </source>
</evidence>
<dbReference type="UniPathway" id="UPA00056">
    <property type="reaction ID" value="UER00096"/>
</dbReference>
<dbReference type="FunFam" id="3.20.20.20:FF:000005">
    <property type="entry name" value="4-hydroxy-3-methylbut-2-en-1-yl diphosphate synthase (flavodoxin)"/>
    <property type="match status" value="1"/>
</dbReference>
<dbReference type="InterPro" id="IPR058579">
    <property type="entry name" value="IspG_C"/>
</dbReference>
<evidence type="ECO:0000256" key="6">
    <source>
        <dbReference type="ARBA" id="ARBA00023229"/>
    </source>
</evidence>
<dbReference type="HAMAP" id="MF_00159">
    <property type="entry name" value="IspG"/>
    <property type="match status" value="1"/>
</dbReference>
<dbReference type="NCBIfam" id="TIGR00612">
    <property type="entry name" value="ispG_gcpE"/>
    <property type="match status" value="1"/>
</dbReference>
<comment type="catalytic activity">
    <reaction evidence="7">
        <text>(2E)-4-hydroxy-3-methylbut-2-enyl diphosphate + 2 oxidized [2Fe-2S]-[ferredoxin] + H2O = 2-C-methyl-D-erythritol 2,4-cyclic diphosphate + 2 reduced [2Fe-2S]-[ferredoxin] + H(+)</text>
        <dbReference type="Rhea" id="RHEA:26119"/>
        <dbReference type="Rhea" id="RHEA-COMP:10000"/>
        <dbReference type="Rhea" id="RHEA-COMP:10001"/>
        <dbReference type="ChEBI" id="CHEBI:15377"/>
        <dbReference type="ChEBI" id="CHEBI:15378"/>
        <dbReference type="ChEBI" id="CHEBI:33737"/>
        <dbReference type="ChEBI" id="CHEBI:33738"/>
        <dbReference type="ChEBI" id="CHEBI:58483"/>
        <dbReference type="ChEBI" id="CHEBI:128753"/>
        <dbReference type="EC" id="1.17.7.1"/>
    </reaction>
</comment>
<comment type="catalytic activity">
    <reaction evidence="8">
        <text>(2E)-4-hydroxy-3-methylbut-2-enyl diphosphate + oxidized [flavodoxin] + H2O + 2 H(+) = 2-C-methyl-D-erythritol 2,4-cyclic diphosphate + reduced [flavodoxin]</text>
        <dbReference type="Rhea" id="RHEA:43604"/>
        <dbReference type="Rhea" id="RHEA-COMP:10622"/>
        <dbReference type="Rhea" id="RHEA-COMP:10623"/>
        <dbReference type="ChEBI" id="CHEBI:15377"/>
        <dbReference type="ChEBI" id="CHEBI:15378"/>
        <dbReference type="ChEBI" id="CHEBI:57618"/>
        <dbReference type="ChEBI" id="CHEBI:58210"/>
        <dbReference type="ChEBI" id="CHEBI:58483"/>
        <dbReference type="ChEBI" id="CHEBI:128753"/>
        <dbReference type="EC" id="1.17.7.3"/>
    </reaction>
</comment>
<dbReference type="NCBIfam" id="NF001912">
    <property type="entry name" value="PRK00694.1"/>
    <property type="match status" value="1"/>
</dbReference>
<dbReference type="FunFam" id="3.30.413.10:FF:000006">
    <property type="entry name" value="4-hydroxy-3-methylbut-2-en-1-yl diphosphate synthase (flavodoxin)"/>
    <property type="match status" value="1"/>
</dbReference>
<keyword evidence="6 8" id="KW-0414">Isoprene biosynthesis</keyword>
<feature type="domain" description="IspG TIM-barrel" evidence="9">
    <location>
        <begin position="22"/>
        <end position="290"/>
    </location>
</feature>
<reference evidence="11 12" key="1">
    <citation type="journal article" date="2011" name="J. Exp. Med.">
        <title>A live-attenuated chlamydial vaccine protects against trachoma in nonhuman primates.</title>
        <authorList>
            <person name="Kari L."/>
            <person name="Whitmire W.M."/>
            <person name="Olivares-Zavaleta N."/>
            <person name="Goheen M.M."/>
            <person name="Taylor L.D."/>
            <person name="Carlson J.H."/>
            <person name="Sturdevant G.L."/>
            <person name="Lu C."/>
            <person name="Bakios L.E."/>
            <person name="Randall L.B."/>
            <person name="Parnell M.J."/>
            <person name="Zhong G."/>
            <person name="Caldwell H.D."/>
        </authorList>
    </citation>
    <scope>NUCLEOTIDE SEQUENCE [LARGE SCALE GENOMIC DNA]</scope>
    <source>
        <strain evidence="11 12">A2497</strain>
    </source>
</reference>
<proteinExistence type="inferred from homology"/>
<dbReference type="Proteomes" id="UP000009287">
    <property type="component" value="Chromosome"/>
</dbReference>
<dbReference type="Pfam" id="PF26540">
    <property type="entry name" value="GcpE_C"/>
    <property type="match status" value="1"/>
</dbReference>
<accession>G4NP12</accession>
<dbReference type="Gene3D" id="3.30.413.10">
    <property type="entry name" value="Sulfite Reductase Hemoprotein, domain 1"/>
    <property type="match status" value="1"/>
</dbReference>
<keyword evidence="4 8" id="KW-0408">Iron</keyword>
<evidence type="ECO:0000256" key="8">
    <source>
        <dbReference type="HAMAP-Rule" id="MF_00159"/>
    </source>
</evidence>
<sequence>MFVGHLVMATPCIQNAFRRKTLPVRIGDLFVGSEHSIKIQSMTTTATTDVDGTVRQICALQEWGCDIVRVTVQGLREVHACEHIKDRLIQQNISIPLVADIHFFPQAAIHVVDCVDKVRINPGNYVDKRNMFTGKIYSDEQYAHSLEHLMNKFSPLVEKCKRLGKAMRIGVNHGSLSERVTQRYGNTIEGMVYSALEYAEVCVAMDYHDVIFSMKSSNPKVMVAAYRSLAYELDQREWSYPLHLGVTEAGSGTAGIVKSAVGIGTLLSEGLGDTIRCSLTGSPINEIPICIDLLKQTTELSERWGEADNPFAIHSSKQLGTRNTLNTPPWGNVYGLLINLTDVQLLTAEPIELLQCLGIDTTTGKIDPTTPEGVVVPKAMRSSPIVSEIEKHLLVFNKEDAPILNPMNEEEWLSEETLSAPFVYFEVTDIHTARRFFSLRQHSTQPVCLSFSLDPHLSKNEAIIDLSARLGALLLDGLGSCVLLDFVDIKLSRTLGFLILQSANIRSVTVEYVSCPGCGRTLFDLLAVSQRIRERTQHLPGGLKIAVMGCIVNGPGEMADADFGYVGSKPGMIDLYVKHKCVKSCIPIENAEEELVQLLKEHGVWKEPE</sequence>
<dbReference type="InterPro" id="IPR058578">
    <property type="entry name" value="IspG_TIM"/>
</dbReference>
<dbReference type="SUPFAM" id="SSF56014">
    <property type="entry name" value="Nitrite and sulphite reductase 4Fe-4S domain-like"/>
    <property type="match status" value="1"/>
</dbReference>
<dbReference type="AlphaFoldDB" id="G4NP12"/>
<evidence type="ECO:0000256" key="1">
    <source>
        <dbReference type="ARBA" id="ARBA00022485"/>
    </source>
</evidence>
<evidence type="ECO:0000256" key="2">
    <source>
        <dbReference type="ARBA" id="ARBA00022723"/>
    </source>
</evidence>
<evidence type="ECO:0000256" key="3">
    <source>
        <dbReference type="ARBA" id="ARBA00023002"/>
    </source>
</evidence>
<keyword evidence="3 8" id="KW-0560">Oxidoreductase</keyword>
<evidence type="ECO:0000259" key="9">
    <source>
        <dbReference type="Pfam" id="PF04551"/>
    </source>
</evidence>
<dbReference type="GO" id="GO:0016114">
    <property type="term" value="P:terpenoid biosynthetic process"/>
    <property type="evidence" value="ECO:0007669"/>
    <property type="project" value="InterPro"/>
</dbReference>
<dbReference type="KEGG" id="cra:CTO_0061"/>
<evidence type="ECO:0000256" key="7">
    <source>
        <dbReference type="ARBA" id="ARBA00051119"/>
    </source>
</evidence>
<dbReference type="GO" id="GO:0019288">
    <property type="term" value="P:isopentenyl diphosphate biosynthetic process, methylerythritol 4-phosphate pathway"/>
    <property type="evidence" value="ECO:0007669"/>
    <property type="project" value="UniProtKB-UniRule"/>
</dbReference>
<dbReference type="InterPro" id="IPR045854">
    <property type="entry name" value="NO2/SO3_Rdtase_4Fe4S_sf"/>
</dbReference>
<dbReference type="PANTHER" id="PTHR30454">
    <property type="entry name" value="4-HYDROXY-3-METHYLBUT-2-EN-1-YL DIPHOSPHATE SYNTHASE"/>
    <property type="match status" value="1"/>
</dbReference>
<keyword evidence="2 8" id="KW-0479">Metal-binding</keyword>
<feature type="binding site" evidence="8">
    <location>
        <position position="515"/>
    </location>
    <ligand>
        <name>[4Fe-4S] cluster</name>
        <dbReference type="ChEBI" id="CHEBI:49883"/>
    </ligand>
</feature>
<dbReference type="EMBL" id="CP002401">
    <property type="protein sequence ID" value="AEP34867.1"/>
    <property type="molecule type" value="Genomic_DNA"/>
</dbReference>
<comment type="similarity">
    <text evidence="8">Belongs to the IspG family.</text>
</comment>
<dbReference type="GO" id="GO:0046429">
    <property type="term" value="F:4-hydroxy-3-methylbut-2-en-1-yl diphosphate synthase activity (ferredoxin)"/>
    <property type="evidence" value="ECO:0007669"/>
    <property type="project" value="UniProtKB-UniRule"/>
</dbReference>
<comment type="function">
    <text evidence="8">Converts 2C-methyl-D-erythritol 2,4-cyclodiphosphate (ME-2,4cPP) into 1-hydroxy-2-methyl-2-(E)-butenyl 4-diphosphate.</text>
</comment>
<comment type="cofactor">
    <cofactor evidence="8">
        <name>[4Fe-4S] cluster</name>
        <dbReference type="ChEBI" id="CHEBI:49883"/>
    </cofactor>
    <text evidence="8">Binds 1 [4Fe-4S] cluster.</text>
</comment>
<evidence type="ECO:0000313" key="11">
    <source>
        <dbReference type="EMBL" id="AEP34867.1"/>
    </source>
</evidence>
<keyword evidence="1 8" id="KW-0004">4Fe-4S</keyword>
<dbReference type="InterPro" id="IPR017178">
    <property type="entry name" value="IspG_atypical"/>
</dbReference>
<evidence type="ECO:0000259" key="10">
    <source>
        <dbReference type="Pfam" id="PF26540"/>
    </source>
</evidence>
<keyword evidence="5 8" id="KW-0411">Iron-sulfur</keyword>
<feature type="binding site" evidence="8">
    <location>
        <position position="550"/>
    </location>
    <ligand>
        <name>[4Fe-4S] cluster</name>
        <dbReference type="ChEBI" id="CHEBI:49883"/>
    </ligand>
</feature>
<dbReference type="GO" id="GO:0141197">
    <property type="term" value="F:4-hydroxy-3-methylbut-2-enyl-diphosphate synthase activity (flavodoxin)"/>
    <property type="evidence" value="ECO:0007669"/>
    <property type="project" value="UniProtKB-EC"/>
</dbReference>
<dbReference type="PIRSF" id="PIRSF037336">
    <property type="entry name" value="IspG_like"/>
    <property type="match status" value="1"/>
</dbReference>
<dbReference type="Pfam" id="PF04551">
    <property type="entry name" value="GcpE"/>
    <property type="match status" value="1"/>
</dbReference>
<protein>
    <recommendedName>
        <fullName evidence="8">4-hydroxy-3-methylbut-2-en-1-yl diphosphate synthase (flavodoxin)</fullName>
        <ecNumber evidence="8">1.17.7.3</ecNumber>
    </recommendedName>
    <alternativeName>
        <fullName evidence="8">1-hydroxy-2-methyl-2-(E)-butenyl 4-diphosphate synthase</fullName>
    </alternativeName>
</protein>